<protein>
    <submittedName>
        <fullName evidence="9">Sugar ABC transporter ATP-binding protein</fullName>
    </submittedName>
</protein>
<reference evidence="9" key="1">
    <citation type="journal article" date="2014" name="Int. J. Syst. Evol. Microbiol.">
        <title>Complete genome sequence of Corynebacterium casei LMG S-19264T (=DSM 44701T), isolated from a smear-ripened cheese.</title>
        <authorList>
            <consortium name="US DOE Joint Genome Institute (JGI-PGF)"/>
            <person name="Walter F."/>
            <person name="Albersmeier A."/>
            <person name="Kalinowski J."/>
            <person name="Ruckert C."/>
        </authorList>
    </citation>
    <scope>NUCLEOTIDE SEQUENCE</scope>
    <source>
        <strain evidence="9">CGMCC 1.12153</strain>
    </source>
</reference>
<evidence type="ECO:0000256" key="4">
    <source>
        <dbReference type="ARBA" id="ARBA00022692"/>
    </source>
</evidence>
<feature type="transmembrane region" description="Helical" evidence="7">
    <location>
        <begin position="161"/>
        <end position="183"/>
    </location>
</feature>
<evidence type="ECO:0000259" key="8">
    <source>
        <dbReference type="PROSITE" id="PS50928"/>
    </source>
</evidence>
<feature type="transmembrane region" description="Helical" evidence="7">
    <location>
        <begin position="72"/>
        <end position="93"/>
    </location>
</feature>
<dbReference type="Pfam" id="PF00528">
    <property type="entry name" value="BPD_transp_1"/>
    <property type="match status" value="1"/>
</dbReference>
<accession>A0A917EZ71</accession>
<dbReference type="GO" id="GO:0005524">
    <property type="term" value="F:ATP binding"/>
    <property type="evidence" value="ECO:0007669"/>
    <property type="project" value="UniProtKB-KW"/>
</dbReference>
<evidence type="ECO:0000256" key="6">
    <source>
        <dbReference type="ARBA" id="ARBA00023136"/>
    </source>
</evidence>
<dbReference type="AlphaFoldDB" id="A0A917EZ71"/>
<evidence type="ECO:0000313" key="10">
    <source>
        <dbReference type="Proteomes" id="UP000660110"/>
    </source>
</evidence>
<organism evidence="9 10">
    <name type="scientific">Halobacillus andaensis</name>
    <dbReference type="NCBI Taxonomy" id="1176239"/>
    <lineage>
        <taxon>Bacteria</taxon>
        <taxon>Bacillati</taxon>
        <taxon>Bacillota</taxon>
        <taxon>Bacilli</taxon>
        <taxon>Bacillales</taxon>
        <taxon>Bacillaceae</taxon>
        <taxon>Halobacillus</taxon>
    </lineage>
</organism>
<keyword evidence="4 7" id="KW-0812">Transmembrane</keyword>
<reference evidence="9" key="2">
    <citation type="submission" date="2020-09" db="EMBL/GenBank/DDBJ databases">
        <authorList>
            <person name="Sun Q."/>
            <person name="Zhou Y."/>
        </authorList>
    </citation>
    <scope>NUCLEOTIDE SEQUENCE</scope>
    <source>
        <strain evidence="9">CGMCC 1.12153</strain>
    </source>
</reference>
<dbReference type="InterPro" id="IPR035906">
    <property type="entry name" value="MetI-like_sf"/>
</dbReference>
<evidence type="ECO:0000256" key="5">
    <source>
        <dbReference type="ARBA" id="ARBA00022989"/>
    </source>
</evidence>
<keyword evidence="10" id="KW-1185">Reference proteome</keyword>
<evidence type="ECO:0000256" key="1">
    <source>
        <dbReference type="ARBA" id="ARBA00004651"/>
    </source>
</evidence>
<gene>
    <name evidence="9" type="ORF">GCM10010954_38950</name>
</gene>
<comment type="caution">
    <text evidence="9">The sequence shown here is derived from an EMBL/GenBank/DDBJ whole genome shotgun (WGS) entry which is preliminary data.</text>
</comment>
<keyword evidence="9" id="KW-0067">ATP-binding</keyword>
<proteinExistence type="inferred from homology"/>
<dbReference type="Proteomes" id="UP000660110">
    <property type="component" value="Unassembled WGS sequence"/>
</dbReference>
<dbReference type="GO" id="GO:0055085">
    <property type="term" value="P:transmembrane transport"/>
    <property type="evidence" value="ECO:0007669"/>
    <property type="project" value="InterPro"/>
</dbReference>
<keyword evidence="2 7" id="KW-0813">Transport</keyword>
<keyword evidence="5 7" id="KW-1133">Transmembrane helix</keyword>
<evidence type="ECO:0000313" key="9">
    <source>
        <dbReference type="EMBL" id="GGF36169.1"/>
    </source>
</evidence>
<dbReference type="PANTHER" id="PTHR30193:SF37">
    <property type="entry name" value="INNER MEMBRANE ABC TRANSPORTER PERMEASE PROTEIN YCJO"/>
    <property type="match status" value="1"/>
</dbReference>
<feature type="transmembrane region" description="Helical" evidence="7">
    <location>
        <begin position="266"/>
        <end position="288"/>
    </location>
</feature>
<dbReference type="Gene3D" id="1.10.3720.10">
    <property type="entry name" value="MetI-like"/>
    <property type="match status" value="1"/>
</dbReference>
<feature type="transmembrane region" description="Helical" evidence="7">
    <location>
        <begin position="216"/>
        <end position="238"/>
    </location>
</feature>
<dbReference type="InterPro" id="IPR051393">
    <property type="entry name" value="ABC_transporter_permease"/>
</dbReference>
<feature type="transmembrane region" description="Helical" evidence="7">
    <location>
        <begin position="12"/>
        <end position="38"/>
    </location>
</feature>
<evidence type="ECO:0000256" key="7">
    <source>
        <dbReference type="RuleBase" id="RU363032"/>
    </source>
</evidence>
<evidence type="ECO:0000256" key="3">
    <source>
        <dbReference type="ARBA" id="ARBA00022475"/>
    </source>
</evidence>
<dbReference type="EMBL" id="BMEL01000008">
    <property type="protein sequence ID" value="GGF36169.1"/>
    <property type="molecule type" value="Genomic_DNA"/>
</dbReference>
<sequence length="299" mass="33893">MSKMKKIDYHGYFFIIPFFLIFITFTIYPILLTFYYSFTSYTGMGDPEFIGLANYARLVTDPYFFSAFYNTMYIWGINFGFQLGIALLLTVLFSDIRLKMKGLGFFRAAFYLPNLITIASVALLFGILLGWHHGTINHLLLDLGIISQPINWLNDPTTARWSVGLIGAWMWFGHTFIILMAGVSGISKDYFEAALIDGASRWQILSNVTLPLLKPIMLYVLITSLIGGLQIFDLPMLITDGMGAPEGSLNTMVLYLYNQAFKFNNYGYAAAVAYGLFLITVLFSLIMFKSMYRKNVKEG</sequence>
<dbReference type="PANTHER" id="PTHR30193">
    <property type="entry name" value="ABC TRANSPORTER PERMEASE PROTEIN"/>
    <property type="match status" value="1"/>
</dbReference>
<keyword evidence="9" id="KW-0547">Nucleotide-binding</keyword>
<dbReference type="InterPro" id="IPR000515">
    <property type="entry name" value="MetI-like"/>
</dbReference>
<dbReference type="PROSITE" id="PS50928">
    <property type="entry name" value="ABC_TM1"/>
    <property type="match status" value="1"/>
</dbReference>
<evidence type="ECO:0000256" key="2">
    <source>
        <dbReference type="ARBA" id="ARBA00022448"/>
    </source>
</evidence>
<comment type="subcellular location">
    <subcellularLocation>
        <location evidence="1 7">Cell membrane</location>
        <topology evidence="1 7">Multi-pass membrane protein</topology>
    </subcellularLocation>
</comment>
<dbReference type="GO" id="GO:0005886">
    <property type="term" value="C:plasma membrane"/>
    <property type="evidence" value="ECO:0007669"/>
    <property type="project" value="UniProtKB-SubCell"/>
</dbReference>
<feature type="domain" description="ABC transmembrane type-1" evidence="8">
    <location>
        <begin position="68"/>
        <end position="287"/>
    </location>
</feature>
<dbReference type="SUPFAM" id="SSF161098">
    <property type="entry name" value="MetI-like"/>
    <property type="match status" value="1"/>
</dbReference>
<feature type="transmembrane region" description="Helical" evidence="7">
    <location>
        <begin position="105"/>
        <end position="131"/>
    </location>
</feature>
<keyword evidence="3" id="KW-1003">Cell membrane</keyword>
<dbReference type="CDD" id="cd06261">
    <property type="entry name" value="TM_PBP2"/>
    <property type="match status" value="1"/>
</dbReference>
<keyword evidence="6 7" id="KW-0472">Membrane</keyword>
<name>A0A917EZ71_HALAA</name>
<comment type="similarity">
    <text evidence="7">Belongs to the binding-protein-dependent transport system permease family.</text>
</comment>